<dbReference type="KEGG" id="mcui:G8O30_03680"/>
<dbReference type="Gene3D" id="1.20.1640.10">
    <property type="entry name" value="Multidrug efflux transporter AcrB transmembrane domain"/>
    <property type="match status" value="2"/>
</dbReference>
<keyword evidence="1" id="KW-1133">Transmembrane helix</keyword>
<dbReference type="SUPFAM" id="SSF82866">
    <property type="entry name" value="Multidrug efflux transporter AcrB transmembrane domain"/>
    <property type="match status" value="2"/>
</dbReference>
<keyword evidence="1" id="KW-0472">Membrane</keyword>
<dbReference type="AlphaFoldDB" id="A0A7S8CA77"/>
<dbReference type="Gene3D" id="3.30.2090.10">
    <property type="entry name" value="Multidrug efflux transporter AcrB TolC docking domain, DN and DC subdomains"/>
    <property type="match status" value="2"/>
</dbReference>
<gene>
    <name evidence="2" type="ORF">G8O30_03680</name>
</gene>
<dbReference type="GO" id="GO:0042910">
    <property type="term" value="F:xenobiotic transmembrane transporter activity"/>
    <property type="evidence" value="ECO:0007669"/>
    <property type="project" value="TreeGrafter"/>
</dbReference>
<dbReference type="InterPro" id="IPR001036">
    <property type="entry name" value="Acrflvin-R"/>
</dbReference>
<name>A0A7S8CA77_9BACI</name>
<dbReference type="Pfam" id="PF00873">
    <property type="entry name" value="ACR_tran"/>
    <property type="match status" value="1"/>
</dbReference>
<proteinExistence type="predicted"/>
<sequence length="1020" mass="111612">MNISTFSVKRPVFTFVTMLLVIILGGVSLTNIPLKLIPDINPPVGVIVTNYPGASPEEVSEKVTKPLEESLSTLPGIQNIRSTSQEGSNFILMEFSWTTSIDDVQDEITQRINQTPIPDGSNLPRFLKFDPSQFPVIQLSLSTSSEDKSINQIAETLELELTRVPGVASVNLSGTVEEEIVIELDQEALEDNGLGQQDITNVLQASNISQPGDTVLTEDKQLTTRVVSLLTSVEDVRKLVVGQSPQTGEDVLIDDVAQVNKKERDISSITRANEKDSVLISVLQQSDANTANVSREFQTKLNELLDREEYQDVQADILFDQGDYITQSISNIATSLVLGGIFAMLVLFFFLRNVRSPLIIGVAIPYSVIVTFVLMYFSDFALNIMTLGALALGIGMLVDNAIVVIENIYRHLQMGKDSKTAAIDGAKEIGTAITASTLTTVAVFVPVLFVSGLIGELFTEFALTISFSLLASLVVALTVIPMLAAKFLKKVPGNQEARRRRSKALRFLENSIRWTLHHRMMVTILTLALLGGSIFALSKVGTEFLPATDEGFFTVRVDLEAGTNLQETDRVVKSIEKVLENQEEIDVYVSLIGSTQENSARGSVSTNIAEISVKLAPLAEREKSVFEVVDELQSKIKREAKKENESAEVSVNLQTAAGSSPQTLTFDVRDTSKERLDSSIEKLEKELADVDGVTEFSTDRSNTIDEISIEINTEKAREVGLLPAQLAQVVNDATRGALTTQIQETNGEVYNVYVQYDRDVTSTMEGLENLSIKTPTNSFIKLNELATIEVAEGPVELRRINREEAVQFELRYSPSLSLSEISSRVDAAIEKAALPSESTIAFGGDRELLENSINDMILAVVLAIILVYIVMAAQFESFKYPFVIMFTVPLMIIGVSLGLYVTSTPISITAIIGVIVLAGIVVNNAIVIVDYINQLKDRGESSLDAIVTAVKDRARPIFMTALTTILGLLPLSLGIGEGTELNQPMAITVIGGLISSTLLTLYIIPMVYSWFDPQTRRMKN</sequence>
<dbReference type="PRINTS" id="PR00702">
    <property type="entry name" value="ACRIFLAVINRP"/>
</dbReference>
<dbReference type="InterPro" id="IPR027463">
    <property type="entry name" value="AcrB_DN_DC_subdom"/>
</dbReference>
<feature type="transmembrane region" description="Helical" evidence="1">
    <location>
        <begin position="985"/>
        <end position="1011"/>
    </location>
</feature>
<dbReference type="RefSeq" id="WP_239673642.1">
    <property type="nucleotide sequence ID" value="NZ_CP049742.1"/>
</dbReference>
<dbReference type="PANTHER" id="PTHR32063:SF0">
    <property type="entry name" value="SWARMING MOTILITY PROTEIN SWRC"/>
    <property type="match status" value="1"/>
</dbReference>
<dbReference type="PANTHER" id="PTHR32063">
    <property type="match status" value="1"/>
</dbReference>
<dbReference type="Gene3D" id="3.30.70.1320">
    <property type="entry name" value="Multidrug efflux transporter AcrB pore domain like"/>
    <property type="match status" value="1"/>
</dbReference>
<feature type="transmembrane region" description="Helical" evidence="1">
    <location>
        <begin position="384"/>
        <end position="409"/>
    </location>
</feature>
<feature type="transmembrane region" description="Helical" evidence="1">
    <location>
        <begin position="908"/>
        <end position="933"/>
    </location>
</feature>
<feature type="transmembrane region" description="Helical" evidence="1">
    <location>
        <begin position="429"/>
        <end position="455"/>
    </location>
</feature>
<feature type="transmembrane region" description="Helical" evidence="1">
    <location>
        <begin position="954"/>
        <end position="973"/>
    </location>
</feature>
<accession>A0A7S8CA77</accession>
<protein>
    <submittedName>
        <fullName evidence="2">Efflux RND transporter permease subunit</fullName>
    </submittedName>
</protein>
<dbReference type="SUPFAM" id="SSF82714">
    <property type="entry name" value="Multidrug efflux transporter AcrB TolC docking domain, DN and DC subdomains"/>
    <property type="match status" value="2"/>
</dbReference>
<feature type="transmembrane region" description="Helical" evidence="1">
    <location>
        <begin position="12"/>
        <end position="34"/>
    </location>
</feature>
<feature type="transmembrane region" description="Helical" evidence="1">
    <location>
        <begin position="856"/>
        <end position="875"/>
    </location>
</feature>
<keyword evidence="1" id="KW-0812">Transmembrane</keyword>
<dbReference type="EMBL" id="CP049742">
    <property type="protein sequence ID" value="QPC46121.1"/>
    <property type="molecule type" value="Genomic_DNA"/>
</dbReference>
<evidence type="ECO:0000313" key="2">
    <source>
        <dbReference type="EMBL" id="QPC46121.1"/>
    </source>
</evidence>
<dbReference type="GO" id="GO:0005886">
    <property type="term" value="C:plasma membrane"/>
    <property type="evidence" value="ECO:0007669"/>
    <property type="project" value="TreeGrafter"/>
</dbReference>
<feature type="transmembrane region" description="Helical" evidence="1">
    <location>
        <begin position="461"/>
        <end position="485"/>
    </location>
</feature>
<feature type="transmembrane region" description="Helical" evidence="1">
    <location>
        <begin position="332"/>
        <end position="351"/>
    </location>
</feature>
<dbReference type="SUPFAM" id="SSF82693">
    <property type="entry name" value="Multidrug efflux transporter AcrB pore domain, PN1, PN2, PC1 and PC2 subdomains"/>
    <property type="match status" value="3"/>
</dbReference>
<keyword evidence="3" id="KW-1185">Reference proteome</keyword>
<organism evidence="2 3">
    <name type="scientific">Mangrovibacillus cuniculi</name>
    <dbReference type="NCBI Taxonomy" id="2593652"/>
    <lineage>
        <taxon>Bacteria</taxon>
        <taxon>Bacillati</taxon>
        <taxon>Bacillota</taxon>
        <taxon>Bacilli</taxon>
        <taxon>Bacillales</taxon>
        <taxon>Bacillaceae</taxon>
        <taxon>Mangrovibacillus</taxon>
    </lineage>
</organism>
<reference evidence="2 3" key="1">
    <citation type="submission" date="2019-07" db="EMBL/GenBank/DDBJ databases">
        <title>Genome sequence of 2 isolates from Red Sea Mangroves.</title>
        <authorList>
            <person name="Sefrji F."/>
            <person name="Michoud G."/>
            <person name="Merlino G."/>
            <person name="Daffonchio D."/>
        </authorList>
    </citation>
    <scope>NUCLEOTIDE SEQUENCE [LARGE SCALE GENOMIC DNA]</scope>
    <source>
        <strain evidence="2 3">R1DC41</strain>
    </source>
</reference>
<evidence type="ECO:0000313" key="3">
    <source>
        <dbReference type="Proteomes" id="UP000593626"/>
    </source>
</evidence>
<feature type="transmembrane region" description="Helical" evidence="1">
    <location>
        <begin position="358"/>
        <end position="378"/>
    </location>
</feature>
<evidence type="ECO:0000256" key="1">
    <source>
        <dbReference type="SAM" id="Phobius"/>
    </source>
</evidence>
<dbReference type="Proteomes" id="UP000593626">
    <property type="component" value="Chromosome"/>
</dbReference>
<dbReference type="Gene3D" id="3.30.70.1430">
    <property type="entry name" value="Multidrug efflux transporter AcrB pore domain"/>
    <property type="match status" value="2"/>
</dbReference>
<feature type="transmembrane region" description="Helical" evidence="1">
    <location>
        <begin position="520"/>
        <end position="538"/>
    </location>
</feature>
<dbReference type="Gene3D" id="3.30.70.1440">
    <property type="entry name" value="Multidrug efflux transporter AcrB pore domain"/>
    <property type="match status" value="1"/>
</dbReference>
<feature type="transmembrane region" description="Helical" evidence="1">
    <location>
        <begin position="882"/>
        <end position="902"/>
    </location>
</feature>